<evidence type="ECO:0000256" key="2">
    <source>
        <dbReference type="ARBA" id="ARBA00006931"/>
    </source>
</evidence>
<comment type="similarity">
    <text evidence="2 10">Belongs to the GPI inositol-deacylase family.</text>
</comment>
<keyword evidence="9 10" id="KW-0472">Membrane</keyword>
<evidence type="ECO:0000313" key="12">
    <source>
        <dbReference type="EMBL" id="GAA5807039.1"/>
    </source>
</evidence>
<evidence type="ECO:0000313" key="13">
    <source>
        <dbReference type="Proteomes" id="UP001473302"/>
    </source>
</evidence>
<evidence type="ECO:0000259" key="11">
    <source>
        <dbReference type="Pfam" id="PF07819"/>
    </source>
</evidence>
<protein>
    <recommendedName>
        <fullName evidence="10">GPI inositol-deacylase</fullName>
        <ecNumber evidence="10">3.1.-.-</ecNumber>
    </recommendedName>
</protein>
<dbReference type="Pfam" id="PF07819">
    <property type="entry name" value="PGAP1"/>
    <property type="match status" value="1"/>
</dbReference>
<comment type="function">
    <text evidence="10">Involved in inositol deacylation of GPI-anchored proteins which plays important roles in the quality control and ER-associated degradation of GPI-anchored proteins.</text>
</comment>
<dbReference type="Proteomes" id="UP001473302">
    <property type="component" value="Unassembled WGS sequence"/>
</dbReference>
<keyword evidence="5 10" id="KW-0378">Hydrolase</keyword>
<organism evidence="12 13">
    <name type="scientific">Mucor flavus</name>
    <dbReference type="NCBI Taxonomy" id="439312"/>
    <lineage>
        <taxon>Eukaryota</taxon>
        <taxon>Fungi</taxon>
        <taxon>Fungi incertae sedis</taxon>
        <taxon>Mucoromycota</taxon>
        <taxon>Mucoromycotina</taxon>
        <taxon>Mucoromycetes</taxon>
        <taxon>Mucorales</taxon>
        <taxon>Mucorineae</taxon>
        <taxon>Mucoraceae</taxon>
        <taxon>Mucor</taxon>
    </lineage>
</organism>
<dbReference type="PANTHER" id="PTHR15495">
    <property type="entry name" value="NEGATIVE REGULATOR OF VESICLE FORMATION-RELATED"/>
    <property type="match status" value="1"/>
</dbReference>
<keyword evidence="4 10" id="KW-0812">Transmembrane</keyword>
<feature type="domain" description="GPI inositol-deacylase PGAP1-like alpha/beta" evidence="11">
    <location>
        <begin position="93"/>
        <end position="309"/>
    </location>
</feature>
<evidence type="ECO:0000256" key="6">
    <source>
        <dbReference type="ARBA" id="ARBA00022824"/>
    </source>
</evidence>
<keyword evidence="6 10" id="KW-0256">Endoplasmic reticulum</keyword>
<sequence>MLGLTKLYAGSNSRILVWFIITLTLVELFTLFDAYFFQSTKSFISPLQRNDIQNCDMTYSYPKYIEIDNVNSTFSLKYKLFIYRDGYRDSDTLYGVPALFIPGQAGSYGQIRSLASTTTQLYHQNREGRENIDFFTVDLNEELSALNGQNLIDQAVYLNAVIKRIRDMYTQPVPVMIIGHSMGGIVARTMFMQPNYIPHSIRTIVTIATPHMTAPLLLDTGIYKTYKDIKTYWKTHSGQLKDVVLISIAGGSLDTIIHSDGVMVDKVIPKTNGFTTYTTSIPGVWTGCDHMAILWCKQFIQVLSSTLLDVADSGSTVEERMRVFEYHLLQGTRIGQQIQEVDLTKLVNRGVQPYIRLGFSKQVSSITLVAASEKLELATNIQPQFDMRWSIVGCNGLERLDCSYIKPNVTLIPSGTAENLVGSNPYRLLQVVNDGFKYIGVIDHGGEKILDGDNEVFLIGHSVLDKPVVHPYHVLDIGYGGISIHIDQEHPVHSFPFLRNSLFAFDIKIDLINGTEKSLFKPMMQQSIGESEIKYFRGLEMGVSDRITFHQELDRKGLQLRFFMDNEVMDISIKVDWYGTLGRCVLRYGSIMVLFFWTISLVVLLSQLYTYTINGKREFIRFEIALSQCLQGPFLQLVGLLLIASGVQFYYPSERILFGSDDWMMTGLLLFTFSLSIGLTLIIWLAVSTIVAVLAVPLRLFPMQVRTQTTSIKPMIVHMTLVIALIGFVPSSVIFSVYFIIWLLMTAVAHVAARSDLPKIRNMYYYRLSWLVYLTSLLPYYVPSVIVYVKDIMIGWTRHRVSPMVLAQDVPALYMIISLVTLGKNPDRLELK</sequence>
<keyword evidence="3 10" id="KW-0813">Transport</keyword>
<feature type="transmembrane region" description="Helical" evidence="10">
    <location>
        <begin position="173"/>
        <end position="191"/>
    </location>
</feature>
<feature type="transmembrane region" description="Helical" evidence="10">
    <location>
        <begin position="588"/>
        <end position="611"/>
    </location>
</feature>
<feature type="transmembrane region" description="Helical" evidence="10">
    <location>
        <begin position="764"/>
        <end position="789"/>
    </location>
</feature>
<evidence type="ECO:0000256" key="3">
    <source>
        <dbReference type="ARBA" id="ARBA00022448"/>
    </source>
</evidence>
<dbReference type="InterPro" id="IPR039529">
    <property type="entry name" value="PGAP1/BST1"/>
</dbReference>
<dbReference type="PANTHER" id="PTHR15495:SF7">
    <property type="entry name" value="GPI INOSITOL-DEACYLASE"/>
    <property type="match status" value="1"/>
</dbReference>
<proteinExistence type="inferred from homology"/>
<dbReference type="Gene3D" id="3.40.50.1820">
    <property type="entry name" value="alpha/beta hydrolase"/>
    <property type="match status" value="1"/>
</dbReference>
<dbReference type="InterPro" id="IPR029058">
    <property type="entry name" value="AB_hydrolase_fold"/>
</dbReference>
<name>A0ABP9YJK1_9FUNG</name>
<feature type="transmembrane region" description="Helical" evidence="10">
    <location>
        <begin position="801"/>
        <end position="822"/>
    </location>
</feature>
<evidence type="ECO:0000256" key="8">
    <source>
        <dbReference type="ARBA" id="ARBA00022989"/>
    </source>
</evidence>
<dbReference type="EMBL" id="BAABUK010000002">
    <property type="protein sequence ID" value="GAA5807039.1"/>
    <property type="molecule type" value="Genomic_DNA"/>
</dbReference>
<evidence type="ECO:0000256" key="4">
    <source>
        <dbReference type="ARBA" id="ARBA00022692"/>
    </source>
</evidence>
<feature type="transmembrane region" description="Helical" evidence="10">
    <location>
        <begin position="15"/>
        <end position="37"/>
    </location>
</feature>
<accession>A0ABP9YJK1</accession>
<evidence type="ECO:0000256" key="1">
    <source>
        <dbReference type="ARBA" id="ARBA00004477"/>
    </source>
</evidence>
<dbReference type="InterPro" id="IPR012908">
    <property type="entry name" value="PGAP1-ab_dom-like"/>
</dbReference>
<evidence type="ECO:0000256" key="9">
    <source>
        <dbReference type="ARBA" id="ARBA00023136"/>
    </source>
</evidence>
<keyword evidence="8 10" id="KW-1133">Transmembrane helix</keyword>
<reference evidence="12 13" key="1">
    <citation type="submission" date="2024-04" db="EMBL/GenBank/DDBJ databases">
        <title>genome sequences of Mucor flavus KT1a and Helicostylum pulchrum KT1b strains isolated from the surface of a dry-aged beef.</title>
        <authorList>
            <person name="Toyotome T."/>
            <person name="Hosono M."/>
            <person name="Torimaru M."/>
            <person name="Fukuda K."/>
            <person name="Mikami N."/>
        </authorList>
    </citation>
    <scope>NUCLEOTIDE SEQUENCE [LARGE SCALE GENOMIC DNA]</scope>
    <source>
        <strain evidence="12 13">KT1a</strain>
    </source>
</reference>
<feature type="transmembrane region" description="Helical" evidence="10">
    <location>
        <begin position="663"/>
        <end position="696"/>
    </location>
</feature>
<feature type="transmembrane region" description="Helical" evidence="10">
    <location>
        <begin position="716"/>
        <end position="744"/>
    </location>
</feature>
<dbReference type="SUPFAM" id="SSF53474">
    <property type="entry name" value="alpha/beta-Hydrolases"/>
    <property type="match status" value="1"/>
</dbReference>
<gene>
    <name evidence="12" type="ORF">MFLAVUS_000389</name>
</gene>
<comment type="subcellular location">
    <subcellularLocation>
        <location evidence="1">Endoplasmic reticulum membrane</location>
        <topology evidence="1">Multi-pass membrane protein</topology>
    </subcellularLocation>
</comment>
<keyword evidence="7 10" id="KW-0653">Protein transport</keyword>
<dbReference type="EC" id="3.1.-.-" evidence="10"/>
<feature type="transmembrane region" description="Helical" evidence="10">
    <location>
        <begin position="632"/>
        <end position="651"/>
    </location>
</feature>
<evidence type="ECO:0000256" key="7">
    <source>
        <dbReference type="ARBA" id="ARBA00022927"/>
    </source>
</evidence>
<keyword evidence="13" id="KW-1185">Reference proteome</keyword>
<comment type="caution">
    <text evidence="12">The sequence shown here is derived from an EMBL/GenBank/DDBJ whole genome shotgun (WGS) entry which is preliminary data.</text>
</comment>
<evidence type="ECO:0000256" key="5">
    <source>
        <dbReference type="ARBA" id="ARBA00022801"/>
    </source>
</evidence>
<evidence type="ECO:0000256" key="10">
    <source>
        <dbReference type="RuleBase" id="RU365011"/>
    </source>
</evidence>